<proteinExistence type="predicted"/>
<gene>
    <name evidence="1" type="ORF">SAMN04488525_101710</name>
</gene>
<protein>
    <submittedName>
        <fullName evidence="1">Uncharacterized protein</fullName>
    </submittedName>
</protein>
<dbReference type="EMBL" id="FNQH01000001">
    <property type="protein sequence ID" value="SDZ95309.1"/>
    <property type="molecule type" value="Genomic_DNA"/>
</dbReference>
<dbReference type="RefSeq" id="WP_086986771.1">
    <property type="nucleotide sequence ID" value="NZ_FJNA01000002.1"/>
</dbReference>
<dbReference type="Proteomes" id="UP000199042">
    <property type="component" value="Unassembled WGS sequence"/>
</dbReference>
<accession>A0AB37ZXD1</accession>
<comment type="caution">
    <text evidence="1">The sequence shown here is derived from an EMBL/GenBank/DDBJ whole genome shotgun (WGS) entry which is preliminary data.</text>
</comment>
<sequence length="142" mass="16234">MKIDREKHLKTLWYEDMDGKVIETNKTDWTPPMFDGPHIQVSRFPFQLTTSYLKIDDTANTRCKEIMRANETWNQGLVLNIANAGEYTLNEAIIIAATSCERCINVLIHKYGGYKDDPGYAEGSEEWLRCGTSCQFCKGSEV</sequence>
<dbReference type="AlphaFoldDB" id="A0AB37ZXD1"/>
<name>A0AB37ZXD1_9LACT</name>
<evidence type="ECO:0000313" key="1">
    <source>
        <dbReference type="EMBL" id="SDZ95309.1"/>
    </source>
</evidence>
<keyword evidence="2" id="KW-1185">Reference proteome</keyword>
<reference evidence="1 2" key="1">
    <citation type="submission" date="2016-10" db="EMBL/GenBank/DDBJ databases">
        <authorList>
            <person name="Varghese N."/>
            <person name="Submissions S."/>
        </authorList>
    </citation>
    <scope>NUCLEOTIDE SEQUENCE [LARGE SCALE GENOMIC DNA]</scope>
    <source>
        <strain evidence="1 2">DSM 14526</strain>
    </source>
</reference>
<organism evidence="1 2">
    <name type="scientific">Trichococcus collinsii</name>
    <dbReference type="NCBI Taxonomy" id="157076"/>
    <lineage>
        <taxon>Bacteria</taxon>
        <taxon>Bacillati</taxon>
        <taxon>Bacillota</taxon>
        <taxon>Bacilli</taxon>
        <taxon>Lactobacillales</taxon>
        <taxon>Carnobacteriaceae</taxon>
        <taxon>Trichococcus</taxon>
    </lineage>
</organism>
<evidence type="ECO:0000313" key="2">
    <source>
        <dbReference type="Proteomes" id="UP000199042"/>
    </source>
</evidence>